<comment type="subcellular location">
    <subcellularLocation>
        <location evidence="1">Cell membrane</location>
        <topology evidence="1">Peripheral membrane protein</topology>
        <orientation evidence="1">Cytoplasmic side</orientation>
    </subcellularLocation>
</comment>
<keyword evidence="11" id="KW-0282">Flagellum</keyword>
<keyword evidence="10" id="KW-1006">Bacterial flagellum protein export</keyword>
<dbReference type="Proteomes" id="UP000430508">
    <property type="component" value="Chromosome"/>
</dbReference>
<evidence type="ECO:0000256" key="4">
    <source>
        <dbReference type="ARBA" id="ARBA00022448"/>
    </source>
</evidence>
<dbReference type="InterPro" id="IPR012823">
    <property type="entry name" value="Flagell_FliJ"/>
</dbReference>
<evidence type="ECO:0000313" key="11">
    <source>
        <dbReference type="EMBL" id="QHA01239.1"/>
    </source>
</evidence>
<evidence type="ECO:0000256" key="7">
    <source>
        <dbReference type="ARBA" id="ARBA00022795"/>
    </source>
</evidence>
<name>A0A857DLF5_9FIRM</name>
<dbReference type="Pfam" id="PF02050">
    <property type="entry name" value="FliJ"/>
    <property type="match status" value="1"/>
</dbReference>
<keyword evidence="5" id="KW-1003">Cell membrane</keyword>
<evidence type="ECO:0000256" key="1">
    <source>
        <dbReference type="ARBA" id="ARBA00004413"/>
    </source>
</evidence>
<dbReference type="GO" id="GO:0071973">
    <property type="term" value="P:bacterial-type flagellum-dependent cell motility"/>
    <property type="evidence" value="ECO:0007669"/>
    <property type="project" value="InterPro"/>
</dbReference>
<dbReference type="EMBL" id="CP046996">
    <property type="protein sequence ID" value="QHA01239.1"/>
    <property type="molecule type" value="Genomic_DNA"/>
</dbReference>
<evidence type="ECO:0000256" key="6">
    <source>
        <dbReference type="ARBA" id="ARBA00022500"/>
    </source>
</evidence>
<organism evidence="11 12">
    <name type="scientific">Dehalobacter restrictus</name>
    <dbReference type="NCBI Taxonomy" id="55583"/>
    <lineage>
        <taxon>Bacteria</taxon>
        <taxon>Bacillati</taxon>
        <taxon>Bacillota</taxon>
        <taxon>Clostridia</taxon>
        <taxon>Eubacteriales</taxon>
        <taxon>Desulfitobacteriaceae</taxon>
        <taxon>Dehalobacter</taxon>
    </lineage>
</organism>
<dbReference type="RefSeq" id="WP_019226135.1">
    <property type="nucleotide sequence ID" value="NZ_CP046996.1"/>
</dbReference>
<keyword evidence="11" id="KW-0969">Cilium</keyword>
<keyword evidence="7" id="KW-1005">Bacterial flagellum biogenesis</keyword>
<dbReference type="GO" id="GO:0015031">
    <property type="term" value="P:protein transport"/>
    <property type="evidence" value="ECO:0007669"/>
    <property type="project" value="UniProtKB-KW"/>
</dbReference>
<dbReference type="GO" id="GO:0044781">
    <property type="term" value="P:bacterial-type flagellum organization"/>
    <property type="evidence" value="ECO:0007669"/>
    <property type="project" value="UniProtKB-KW"/>
</dbReference>
<dbReference type="GO" id="GO:0005886">
    <property type="term" value="C:plasma membrane"/>
    <property type="evidence" value="ECO:0007669"/>
    <property type="project" value="UniProtKB-SubCell"/>
</dbReference>
<keyword evidence="11" id="KW-0966">Cell projection</keyword>
<dbReference type="GO" id="GO:0006935">
    <property type="term" value="P:chemotaxis"/>
    <property type="evidence" value="ECO:0007669"/>
    <property type="project" value="UniProtKB-KW"/>
</dbReference>
<proteinExistence type="inferred from homology"/>
<evidence type="ECO:0000313" key="12">
    <source>
        <dbReference type="Proteomes" id="UP000430508"/>
    </source>
</evidence>
<comment type="similarity">
    <text evidence="2">Belongs to the FliJ family.</text>
</comment>
<evidence type="ECO:0000256" key="2">
    <source>
        <dbReference type="ARBA" id="ARBA00010004"/>
    </source>
</evidence>
<reference evidence="11 12" key="1">
    <citation type="submission" date="2019-12" db="EMBL/GenBank/DDBJ databases">
        <title>Sequence classification of anaerobic respiratory reductive dehalogenases: First we see many, then we see few.</title>
        <authorList>
            <person name="Molenda O."/>
            <person name="Puentes Jacome L.A."/>
            <person name="Cao X."/>
            <person name="Nesbo C.L."/>
            <person name="Tang S."/>
            <person name="Morson N."/>
            <person name="Patron J."/>
            <person name="Lomheim L."/>
            <person name="Wishart D.S."/>
            <person name="Edwards E.A."/>
        </authorList>
    </citation>
    <scope>NUCLEOTIDE SEQUENCE [LARGE SCALE GENOMIC DNA]</scope>
    <source>
        <strain evidence="11 12">12DCA</strain>
    </source>
</reference>
<dbReference type="Gene3D" id="1.10.287.1700">
    <property type="match status" value="1"/>
</dbReference>
<evidence type="ECO:0000256" key="5">
    <source>
        <dbReference type="ARBA" id="ARBA00022475"/>
    </source>
</evidence>
<accession>A0A857DLF5</accession>
<dbReference type="InterPro" id="IPR053716">
    <property type="entry name" value="Flag_assembly_chemotaxis_eff"/>
</dbReference>
<keyword evidence="8" id="KW-0653">Protein transport</keyword>
<dbReference type="GO" id="GO:0009288">
    <property type="term" value="C:bacterial-type flagellum"/>
    <property type="evidence" value="ECO:0007669"/>
    <property type="project" value="InterPro"/>
</dbReference>
<sequence length="147" mass="17799">MPFKFRLEASLRLAEQEMDIEQGLLAQELRTLREAAEQKDLQAQLLNAALEKQKIACLEEPQMLSLWQRYCYDQRNILLKREKEVEEQNIRVEKQREKLLECRIKTEKYKRLKEKKIRLFHIAELKKEQTEIDEIAQNLRGWKTQED</sequence>
<evidence type="ECO:0000256" key="3">
    <source>
        <dbReference type="ARBA" id="ARBA00020392"/>
    </source>
</evidence>
<evidence type="ECO:0000256" key="10">
    <source>
        <dbReference type="ARBA" id="ARBA00023225"/>
    </source>
</evidence>
<keyword evidence="9" id="KW-0472">Membrane</keyword>
<dbReference type="AlphaFoldDB" id="A0A857DLF5"/>
<protein>
    <recommendedName>
        <fullName evidence="3">Flagellar FliJ protein</fullName>
    </recommendedName>
</protein>
<gene>
    <name evidence="11" type="ORF">GQ588_11615</name>
</gene>
<keyword evidence="6" id="KW-0145">Chemotaxis</keyword>
<evidence type="ECO:0000256" key="8">
    <source>
        <dbReference type="ARBA" id="ARBA00022927"/>
    </source>
</evidence>
<keyword evidence="4" id="KW-0813">Transport</keyword>
<evidence type="ECO:0000256" key="9">
    <source>
        <dbReference type="ARBA" id="ARBA00023136"/>
    </source>
</evidence>